<sequence length="233" mass="25926">MSSNILAVPVCFSLWWLHNFRNEWRNDSVTAPVTFWFDVSCPFCWLTSRWMKEVEKVRDITVEWVPMSLSILNDGRDIPADYAKMMEANWGPARVFAAVKRDHPEKIDALYTAMGTAIHAGEQGGKKGYGAYDEIIAAALKEVGLDASYADLANTNEMDELLGTYHQGAMDAVGDEVGTPVVKLGDTAFFGPVITRVPTGEEAGKLFDASLALSEYPYFFELKRSRTEPPQVS</sequence>
<keyword evidence="2" id="KW-1185">Reference proteome</keyword>
<name>A0AAW5HWA7_9CORY</name>
<dbReference type="EMBL" id="JAEUWV010000006">
    <property type="protein sequence ID" value="MCO6394523.1"/>
    <property type="molecule type" value="Genomic_DNA"/>
</dbReference>
<dbReference type="Pfam" id="PF22234">
    <property type="entry name" value="Rv2466c-like"/>
    <property type="match status" value="1"/>
</dbReference>
<evidence type="ECO:0000313" key="1">
    <source>
        <dbReference type="EMBL" id="MCO6394523.1"/>
    </source>
</evidence>
<gene>
    <name evidence="1" type="ORF">JMN37_05975</name>
</gene>
<dbReference type="Gene3D" id="3.40.30.10">
    <property type="entry name" value="Glutaredoxin"/>
    <property type="match status" value="1"/>
</dbReference>
<reference evidence="1 2" key="1">
    <citation type="submission" date="2021-01" db="EMBL/GenBank/DDBJ databases">
        <title>Identification and Characterization of Corynebacterium sp.</title>
        <authorList>
            <person name="Luo Q."/>
            <person name="Qu P."/>
            <person name="Chen Q."/>
        </authorList>
    </citation>
    <scope>NUCLEOTIDE SEQUENCE [LARGE SCALE GENOMIC DNA]</scope>
    <source>
        <strain evidence="1 2">MC-18</strain>
    </source>
</reference>
<proteinExistence type="predicted"/>
<organism evidence="1 2">
    <name type="scientific">Corynebacterium lipophilum</name>
    <dbReference type="NCBI Taxonomy" id="2804918"/>
    <lineage>
        <taxon>Bacteria</taxon>
        <taxon>Bacillati</taxon>
        <taxon>Actinomycetota</taxon>
        <taxon>Actinomycetes</taxon>
        <taxon>Mycobacteriales</taxon>
        <taxon>Corynebacteriaceae</taxon>
        <taxon>Corynebacterium</taxon>
    </lineage>
</organism>
<dbReference type="InterPro" id="IPR036249">
    <property type="entry name" value="Thioredoxin-like_sf"/>
</dbReference>
<accession>A0AAW5HWA7</accession>
<dbReference type="InterPro" id="IPR053977">
    <property type="entry name" value="Rv2466c-like"/>
</dbReference>
<dbReference type="SUPFAM" id="SSF52833">
    <property type="entry name" value="Thioredoxin-like"/>
    <property type="match status" value="1"/>
</dbReference>
<evidence type="ECO:0000313" key="2">
    <source>
        <dbReference type="Proteomes" id="UP001205920"/>
    </source>
</evidence>
<dbReference type="AlphaFoldDB" id="A0AAW5HWA7"/>
<dbReference type="Proteomes" id="UP001205920">
    <property type="component" value="Unassembled WGS sequence"/>
</dbReference>
<dbReference type="CDD" id="cd02972">
    <property type="entry name" value="DsbA_family"/>
    <property type="match status" value="1"/>
</dbReference>
<protein>
    <submittedName>
        <fullName evidence="1">DsbA family protein</fullName>
    </submittedName>
</protein>
<comment type="caution">
    <text evidence="1">The sequence shown here is derived from an EMBL/GenBank/DDBJ whole genome shotgun (WGS) entry which is preliminary data.</text>
</comment>